<feature type="compositionally biased region" description="Basic and acidic residues" evidence="6">
    <location>
        <begin position="711"/>
        <end position="739"/>
    </location>
</feature>
<evidence type="ECO:0000313" key="8">
    <source>
        <dbReference type="EMBL" id="ESZ93398.1"/>
    </source>
</evidence>
<comment type="caution">
    <text evidence="8">The sequence shown here is derived from an EMBL/GenBank/DDBJ whole genome shotgun (WGS) entry which is preliminary data.</text>
</comment>
<dbReference type="Pfam" id="PF00004">
    <property type="entry name" value="AAA"/>
    <property type="match status" value="3"/>
</dbReference>
<dbReference type="InterPro" id="IPR003959">
    <property type="entry name" value="ATPase_AAA_core"/>
</dbReference>
<dbReference type="Gene3D" id="1.10.8.60">
    <property type="match status" value="2"/>
</dbReference>
<evidence type="ECO:0000256" key="2">
    <source>
        <dbReference type="ARBA" id="ARBA00022741"/>
    </source>
</evidence>
<dbReference type="Gene3D" id="3.40.50.300">
    <property type="entry name" value="P-loop containing nucleotide triphosphate hydrolases"/>
    <property type="match status" value="3"/>
</dbReference>
<dbReference type="FunFam" id="1.10.8.60:FF:000160">
    <property type="entry name" value="WGS project CABT00000000 data, contig 2.55"/>
    <property type="match status" value="1"/>
</dbReference>
<dbReference type="InterPro" id="IPR001138">
    <property type="entry name" value="Zn2Cys6_DnaBD"/>
</dbReference>
<dbReference type="Gene3D" id="3.30.710.10">
    <property type="entry name" value="Potassium Channel Kv1.1, Chain A"/>
    <property type="match status" value="2"/>
</dbReference>
<feature type="compositionally biased region" description="Basic and acidic residues" evidence="6">
    <location>
        <begin position="621"/>
        <end position="651"/>
    </location>
</feature>
<feature type="domain" description="BTB" evidence="7">
    <location>
        <begin position="2148"/>
        <end position="2234"/>
    </location>
</feature>
<evidence type="ECO:0000259" key="7">
    <source>
        <dbReference type="PROSITE" id="PS50097"/>
    </source>
</evidence>
<dbReference type="GO" id="GO:0005524">
    <property type="term" value="F:ATP binding"/>
    <property type="evidence" value="ECO:0007669"/>
    <property type="project" value="UniProtKB-KW"/>
</dbReference>
<feature type="compositionally biased region" description="Basic and acidic residues" evidence="6">
    <location>
        <begin position="846"/>
        <end position="868"/>
    </location>
</feature>
<keyword evidence="9" id="KW-1185">Reference proteome</keyword>
<feature type="region of interest" description="Disordered" evidence="6">
    <location>
        <begin position="618"/>
        <end position="673"/>
    </location>
</feature>
<dbReference type="Proteomes" id="UP000019487">
    <property type="component" value="Unassembled WGS sequence"/>
</dbReference>
<feature type="region of interest" description="Disordered" evidence="6">
    <location>
        <begin position="2241"/>
        <end position="2261"/>
    </location>
</feature>
<dbReference type="FunFam" id="1.10.8.60:FF:000159">
    <property type="entry name" value="p-loop containing nucleoside triphosphate hydrolase protein"/>
    <property type="match status" value="1"/>
</dbReference>
<dbReference type="Pfam" id="PF00172">
    <property type="entry name" value="Zn_clus"/>
    <property type="match status" value="1"/>
</dbReference>
<dbReference type="SUPFAM" id="SSF52540">
    <property type="entry name" value="P-loop containing nucleoside triphosphate hydrolases"/>
    <property type="match status" value="3"/>
</dbReference>
<dbReference type="InterPro" id="IPR021858">
    <property type="entry name" value="Fun_TF"/>
</dbReference>
<dbReference type="InterPro" id="IPR011333">
    <property type="entry name" value="SKP1/BTB/POZ_sf"/>
</dbReference>
<dbReference type="SUPFAM" id="SSF54695">
    <property type="entry name" value="POZ domain"/>
    <property type="match status" value="1"/>
</dbReference>
<dbReference type="OrthoDB" id="3598904at2759"/>
<feature type="compositionally biased region" description="Acidic residues" evidence="6">
    <location>
        <begin position="869"/>
        <end position="883"/>
    </location>
</feature>
<evidence type="ECO:0000256" key="3">
    <source>
        <dbReference type="ARBA" id="ARBA00022840"/>
    </source>
</evidence>
<feature type="compositionally biased region" description="Basic and acidic residues" evidence="6">
    <location>
        <begin position="355"/>
        <end position="374"/>
    </location>
</feature>
<feature type="compositionally biased region" description="Polar residues" evidence="6">
    <location>
        <begin position="2243"/>
        <end position="2261"/>
    </location>
</feature>
<feature type="region of interest" description="Disordered" evidence="6">
    <location>
        <begin position="2639"/>
        <end position="2665"/>
    </location>
</feature>
<comment type="similarity">
    <text evidence="1">Belongs to the CbxX/CfxQ family.</text>
</comment>
<reference evidence="8 9" key="1">
    <citation type="journal article" date="2014" name="Genome Announc.">
        <title>Draft genome sequence of Sclerotinia borealis, a psychrophilic plant pathogenic fungus.</title>
        <authorList>
            <person name="Mardanov A.V."/>
            <person name="Beletsky A.V."/>
            <person name="Kadnikov V.V."/>
            <person name="Ignatov A.N."/>
            <person name="Ravin N.V."/>
        </authorList>
    </citation>
    <scope>NUCLEOTIDE SEQUENCE [LARGE SCALE GENOMIC DNA]</scope>
    <source>
        <strain evidence="9">F-4157</strain>
    </source>
</reference>
<dbReference type="GO" id="GO:0016887">
    <property type="term" value="F:ATP hydrolysis activity"/>
    <property type="evidence" value="ECO:0007669"/>
    <property type="project" value="InterPro"/>
</dbReference>
<dbReference type="PANTHER" id="PTHR43392:SF2">
    <property type="entry name" value="AAA-TYPE ATPASE FAMILY PROTEIN _ ANKYRIN REPEAT FAMILY PROTEIN"/>
    <property type="match status" value="1"/>
</dbReference>
<gene>
    <name evidence="8" type="ORF">SBOR_6218</name>
</gene>
<evidence type="ECO:0000256" key="6">
    <source>
        <dbReference type="SAM" id="MobiDB-lite"/>
    </source>
</evidence>
<dbReference type="InterPro" id="IPR000641">
    <property type="entry name" value="CbxX/CfxQ"/>
</dbReference>
<evidence type="ECO:0000256" key="4">
    <source>
        <dbReference type="ARBA" id="ARBA00023242"/>
    </source>
</evidence>
<dbReference type="PROSITE" id="PS50097">
    <property type="entry name" value="BTB"/>
    <property type="match status" value="1"/>
</dbReference>
<dbReference type="Pfam" id="PF00651">
    <property type="entry name" value="BTB"/>
    <property type="match status" value="1"/>
</dbReference>
<dbReference type="Gene3D" id="4.10.240.10">
    <property type="entry name" value="Zn(2)-C6 fungal-type DNA-binding domain"/>
    <property type="match status" value="1"/>
</dbReference>
<dbReference type="InterPro" id="IPR003593">
    <property type="entry name" value="AAA+_ATPase"/>
</dbReference>
<evidence type="ECO:0000256" key="1">
    <source>
        <dbReference type="ARBA" id="ARBA00010378"/>
    </source>
</evidence>
<accession>W9CC57</accession>
<evidence type="ECO:0000256" key="5">
    <source>
        <dbReference type="SAM" id="Coils"/>
    </source>
</evidence>
<keyword evidence="2" id="KW-0547">Nucleotide-binding</keyword>
<feature type="region of interest" description="Disordered" evidence="6">
    <location>
        <begin position="711"/>
        <end position="891"/>
    </location>
</feature>
<dbReference type="GO" id="GO:0008270">
    <property type="term" value="F:zinc ion binding"/>
    <property type="evidence" value="ECO:0007669"/>
    <property type="project" value="InterPro"/>
</dbReference>
<dbReference type="InterPro" id="IPR000210">
    <property type="entry name" value="BTB/POZ_dom"/>
</dbReference>
<keyword evidence="3" id="KW-0067">ATP-binding</keyword>
<protein>
    <submittedName>
        <fullName evidence="8">NFX1-type zinc finger-containing protein 1</fullName>
    </submittedName>
</protein>
<dbReference type="SUPFAM" id="SSF57701">
    <property type="entry name" value="Zn2/Cys6 DNA-binding domain"/>
    <property type="match status" value="1"/>
</dbReference>
<proteinExistence type="inferred from homology"/>
<dbReference type="GO" id="GO:0000981">
    <property type="term" value="F:DNA-binding transcription factor activity, RNA polymerase II-specific"/>
    <property type="evidence" value="ECO:0007669"/>
    <property type="project" value="InterPro"/>
</dbReference>
<dbReference type="CDD" id="cd00067">
    <property type="entry name" value="GAL4"/>
    <property type="match status" value="1"/>
</dbReference>
<sequence>MPPESKSICISCTSCTNTKNKCQNILTQVILSLENASEVYRKIVPFVRRSHARHLLGDDVYAVDGLLRRALERLYEVDFTSQDGLDGLGELVGGNGSAGLEDLPLFRRVGDEKESSDGLDEELKGDARTRFPTLKLDAGFSDMKVSFVDSAVEVRSPGIIQEVLLDDDVMVMMDVDAKMCMELSSVPTYITPEFPYLLKAIRLWLEEFFYPKDDLLGIPKGIVKQLAGFEMDFGLERLPTTSCIWNPDYQRQREEVWTIMSFWGPNQRSKCVCGSGGPEEELLDHWKDPHCPYNMPTDLDSPLVKYTWNDSTQRWTYHRGPGPRISGPPPPPSPNFSRHNDNASDAPGSDTDSEAGERPPAKIQKSKQERAEDAEKAWEDIMCMTGLKGVKEHVRKLKAKVENSIRQNIDLKEERFGAVFMGNSGTGKTTMARIYAKYLYSMGVIQQDKVIETTGTYLSDGGIDRLKEYVERLSGGGVMFIDDAMSLDDYNNGTKIFNFLLQKIDQKKGSVVFILAGHEKGMRKLLGHGTKSVASLLPNVLTFDDFSEPELLEILSSCIKKKFDGKMEVEGGYDGLYMRIAAKRVSRTRGGSQFGNARAAENLVGQIWERQSARLSKVRKERTTKAAEDEAAKEKIDEEKTVEKSIVGEETARDEEQENPQAEGKPDTEQSSKIENCTGQEIEDKDQHIKIEVAANISVVVAEGDTDISKDEKTIIGEETTKETAKPLREKSSLDEHTMPEVLELPAQDSLLNEPRTKEESILLVVSDPTEPSEISTESNAVEGVESEEPKREENTSPLAKEVTVTEGPTPKGEISPLYTKPDEHLEVTYEGPTDAGNRTGNQAEGDDKPNEDKLSDEAQESSEKDSNSDSDTEETPVPDPEDFLFTKEDILGPDPSTAILESEAWQELQKLIGLEKVKTSLLTLLELVKANYQRELEEKPLHQFTLNRLFMGPAGTGKTVVAKLYAKILGEIGVLSKGEVIFRNPSDLIGQYIGDSEANTKAALNAARGNVLVIDEAYMMYSGNSDGTGNDSDSYRQGVIDTLVAEVQGNPGDDRCVLLLGYKEPMLEMLNHSNPGLSRRFPVGNAFWFENFSIDELKKILRSKLESQVLEATEEAIKVAMDVLQKASTRLNFGNGGEVENLIATARSNYQTRMSEIPVEERSGMWVFLPEDFDPEYDRGRSAHANLQKLFGDVIGCENIVKQLGQYQNVCQAMKSRDIDPRKYIPTNFVFKGPPGTGKTTTARKFAKVYYDMGFLSDETVIECSASDLVGKYVGHSGPKTAKVLEKALGKVLFIDEAYRLAPHSESYSFTSEVVSELVDLLTKPKFHGNLIVILAGYEDEINSLLAANPGLASRFPDELNFPALKPLHCLQILEMKLELAGITIPILKQTQQREYEQLLRSMTLLTATHGWGNARDVETLAKAICRTVFLEMVGDGELRKPRQKISGVELDRETVTWEFSWRAQTLARNQRENEHEHIFPRKRRIKCDEKKPACAKCIASGFECAGYIVEMSQYGVNRRIAAQNRPYVQAEVGCAAMNPTTMPLKGRSPIIPTSLAFSSSEATRMNIQVLQPRSTIVETEQEYRYFCFFRENTTRRLCGFFDSKIWSHLMLQAGEQEQPIRHAAVAIGALDMILHTEEEISCSPIANSTIEEHHVFALRQYDKAVKSMKADIAQRGQSSRTALLFCLLIVCFENIYGTQSFATAHIRAGIRLIEAYHHEHASRSDISQAKKKEKHNALADPVTFGISSPVPSDIEDEIYQIFGSLEIASLSFNADGRGMAYHMLAKNSGSSCVENMPPEFVSLPEAKAYWDLIMRRLLHLLPTLNAAQATMRAYEDHDETPTVNTKSSSAAIEEQHRYLTELISWNKAFIPVFQRCYLFPNSKDFAGATILRLRWILCRIAISSALNSSQVALDNYLDDFRQVLTSAKSLMSHPAWTGKFTFDSGIIGQIYIVALKCRDFPIRSEAISLLLSKSWREGVWDSALAGNIAKAVVELEEEGRESGYIPESKRVYQTSMRFDLQQRTGTVKCFKNSRLRSDSDESVYDSIYARTVHWGLRASRSKTFAILEVEVEVDVEVIFVGLRRLWREGGVEDGTGGLEWRGAGEFLIIVGSSWSGRLEPMSLKYLLYWLVFTKVPILLYLTGRYWDVIIKCQDREFKVHRAIVLSQSRPLAAAIDHGFKVIGAQCDAKRFVHADTKVQEATTGEINLEDDEPEIVEFMIKFLYNGTYIVLAPKKNELTSEESTTSAKPDGTPSTRDSASTFGALFQPSMLFSAPVNMNATTNASAQFPGFTSQPAAPMPAYDPFPFPSSDSSFMFATSPRYINHRNASFAAATGETFNMFCGATNTTSTTNTSSPVAPTTTSASTTGSTAIPSNTAFGSVPAATSTSNLFGDQLNSVSVNQIPTRATLPDTSATSANIWMKAQIASGNSRSDYLFENNTGTDLPCNVELLAQDLIKHAKVYIIAEKYDIQPLKNLARHMYSSSLITCWNSSSFVESIELIFEGTPDIFGGDSLRNVALDVVSKHVRQLLKRYELPPTHRRNISSDSAAMGIHEIAESQARLKSGENHDIELRFSHRVLTAHSAIILPRSEILANRSDPKWSLTTENRRQFDMTDEDPLIVEAVLLYLYSSNYNDDPDGTYSNSSTPGHTPRAPQGPQSQHYFHPSTNLGDSRLLFNTKVYIFAYKYKIDTLHVLAVDKFSTIANQASPPIFPSIDMLDIPPAFIQAGHYLCENMTDPMVRQADMLWRIMKRITFINYGILKNWEMEVRGGGQNLLG</sequence>
<feature type="coiled-coil region" evidence="5">
    <location>
        <begin position="387"/>
        <end position="414"/>
    </location>
</feature>
<dbReference type="HOGENOM" id="CLU_226943_0_0_1"/>
<dbReference type="STRING" id="1432307.W9CC57"/>
<dbReference type="CDD" id="cd00009">
    <property type="entry name" value="AAA"/>
    <property type="match status" value="2"/>
</dbReference>
<dbReference type="PRINTS" id="PR00819">
    <property type="entry name" value="CBXCFQXSUPER"/>
</dbReference>
<evidence type="ECO:0000313" key="9">
    <source>
        <dbReference type="Proteomes" id="UP000019487"/>
    </source>
</evidence>
<dbReference type="FunFam" id="3.40.50.300:FF:000216">
    <property type="entry name" value="Type VII secretion ATPase EccA"/>
    <property type="match status" value="2"/>
</dbReference>
<dbReference type="InterPro" id="IPR050773">
    <property type="entry name" value="CbxX/CfxQ_RuBisCO_ESX"/>
</dbReference>
<organism evidence="8 9">
    <name type="scientific">Sclerotinia borealis (strain F-4128)</name>
    <dbReference type="NCBI Taxonomy" id="1432307"/>
    <lineage>
        <taxon>Eukaryota</taxon>
        <taxon>Fungi</taxon>
        <taxon>Dikarya</taxon>
        <taxon>Ascomycota</taxon>
        <taxon>Pezizomycotina</taxon>
        <taxon>Leotiomycetes</taxon>
        <taxon>Helotiales</taxon>
        <taxon>Sclerotiniaceae</taxon>
        <taxon>Sclerotinia</taxon>
    </lineage>
</organism>
<feature type="compositionally biased region" description="Polar residues" evidence="6">
    <location>
        <begin position="2639"/>
        <end position="2650"/>
    </location>
</feature>
<dbReference type="Pfam" id="PF17866">
    <property type="entry name" value="AAA_lid_6"/>
    <property type="match status" value="1"/>
</dbReference>
<dbReference type="SMART" id="SM00382">
    <property type="entry name" value="AAA"/>
    <property type="match status" value="3"/>
</dbReference>
<dbReference type="InterPro" id="IPR041627">
    <property type="entry name" value="AAA_lid_6"/>
</dbReference>
<keyword evidence="4" id="KW-0539">Nucleus</keyword>
<dbReference type="PANTHER" id="PTHR43392">
    <property type="entry name" value="AAA-TYPE ATPASE FAMILY PROTEIN / ANKYRIN REPEAT FAMILY PROTEIN"/>
    <property type="match status" value="1"/>
</dbReference>
<dbReference type="EMBL" id="AYSA01000322">
    <property type="protein sequence ID" value="ESZ93398.1"/>
    <property type="molecule type" value="Genomic_DNA"/>
</dbReference>
<name>W9CC57_SCLBF</name>
<feature type="region of interest" description="Disordered" evidence="6">
    <location>
        <begin position="317"/>
        <end position="374"/>
    </location>
</feature>
<dbReference type="Pfam" id="PF11951">
    <property type="entry name" value="Fungal_trans_2"/>
    <property type="match status" value="1"/>
</dbReference>
<keyword evidence="5" id="KW-0175">Coiled coil</keyword>
<dbReference type="CDD" id="cd18186">
    <property type="entry name" value="BTB_POZ_ZBTB_KLHL-like"/>
    <property type="match status" value="2"/>
</dbReference>
<feature type="region of interest" description="Disordered" evidence="6">
    <location>
        <begin position="2351"/>
        <end position="2370"/>
    </location>
</feature>
<dbReference type="InterPro" id="IPR036864">
    <property type="entry name" value="Zn2-C6_fun-type_DNA-bd_sf"/>
</dbReference>
<dbReference type="InterPro" id="IPR027417">
    <property type="entry name" value="P-loop_NTPase"/>
</dbReference>